<evidence type="ECO:0000256" key="7">
    <source>
        <dbReference type="SAM" id="MobiDB-lite"/>
    </source>
</evidence>
<keyword evidence="3 5" id="KW-0378">Hydrolase</keyword>
<organism evidence="9 10">
    <name type="scientific">Agrilus planipennis</name>
    <name type="common">Emerald ash borer</name>
    <name type="synonym">Agrilus marcopoli</name>
    <dbReference type="NCBI Taxonomy" id="224129"/>
    <lineage>
        <taxon>Eukaryota</taxon>
        <taxon>Metazoa</taxon>
        <taxon>Ecdysozoa</taxon>
        <taxon>Arthropoda</taxon>
        <taxon>Hexapoda</taxon>
        <taxon>Insecta</taxon>
        <taxon>Pterygota</taxon>
        <taxon>Neoptera</taxon>
        <taxon>Endopterygota</taxon>
        <taxon>Coleoptera</taxon>
        <taxon>Polyphaga</taxon>
        <taxon>Elateriformia</taxon>
        <taxon>Buprestoidea</taxon>
        <taxon>Buprestidae</taxon>
        <taxon>Agrilinae</taxon>
        <taxon>Agrilus</taxon>
    </lineage>
</organism>
<evidence type="ECO:0000259" key="8">
    <source>
        <dbReference type="Pfam" id="PF12697"/>
    </source>
</evidence>
<dbReference type="KEGG" id="apln:108733812"/>
<feature type="active site" evidence="6">
    <location>
        <position position="134"/>
    </location>
</feature>
<evidence type="ECO:0000256" key="6">
    <source>
        <dbReference type="PIRSR" id="PIRSR022950-1"/>
    </source>
</evidence>
<dbReference type="GO" id="GO:0051723">
    <property type="term" value="F:protein methylesterase activity"/>
    <property type="evidence" value="ECO:0007669"/>
    <property type="project" value="UniProtKB-EC"/>
</dbReference>
<dbReference type="GeneID" id="108733812"/>
<keyword evidence="2 5" id="KW-0719">Serine esterase</keyword>
<dbReference type="FunCoup" id="A0A1W4W9A7">
    <property type="interactions" value="2606"/>
</dbReference>
<dbReference type="PANTHER" id="PTHR14189">
    <property type="entry name" value="PROTEIN PHOSPHATASE METHYLESTERASE-1 RELATED"/>
    <property type="match status" value="1"/>
</dbReference>
<gene>
    <name evidence="10" type="primary">LOC108733812</name>
</gene>
<accession>A0A1W4W9A7</accession>
<feature type="active site" evidence="6">
    <location>
        <position position="352"/>
    </location>
</feature>
<dbReference type="Proteomes" id="UP000192223">
    <property type="component" value="Unplaced"/>
</dbReference>
<dbReference type="Gene3D" id="3.40.50.1820">
    <property type="entry name" value="alpha/beta hydrolase"/>
    <property type="match status" value="1"/>
</dbReference>
<dbReference type="AlphaFoldDB" id="A0A1W4W9A7"/>
<feature type="active site" evidence="6">
    <location>
        <position position="156"/>
    </location>
</feature>
<dbReference type="OrthoDB" id="194865at2759"/>
<dbReference type="RefSeq" id="XP_018320634.1">
    <property type="nucleotide sequence ID" value="XM_018465132.2"/>
</dbReference>
<keyword evidence="9" id="KW-1185">Reference proteome</keyword>
<reference evidence="10" key="1">
    <citation type="submission" date="2025-08" db="UniProtKB">
        <authorList>
            <consortium name="RefSeq"/>
        </authorList>
    </citation>
    <scope>IDENTIFICATION</scope>
    <source>
        <tissue evidence="10">Entire body</tissue>
    </source>
</reference>
<sequence>MSNLRKSVLSWGQKKFAANANDYSPVKWSKYFVSQKDVFIGNNKFHVYTIGENGPLLVSIHGGGYSALTWSLFAEEIIHRIDCQLIAIDLRGHGSTITENDEDLSLETLAKDITDVLLTLYGESMPPIILVGHSLGGAVAVEAASLINAAGVCVIDVVEGTALESLSSMQSILRGRPSSFKTIDDAIQWSFRGGQTHNLEAARVSMPGQIKNVKTGVLAAEDAEIEKVIQIDGPPKQKKMVHQRSADAIDEEVEDEIKSSDQGSSHKLPPAISSNGNDNFRHPSTNNYVWRIDLSKTEPFWTGWFKGLSQKFLDIHSPKVLLLANIHGLDTSLTVGQMQGKFQLQVLPRSGHAIHEDQPHHVADIIAGFLVKQRLAEPRNGFTPHMPAC</sequence>
<dbReference type="SUPFAM" id="SSF53474">
    <property type="entry name" value="alpha/beta-Hydrolases"/>
    <property type="match status" value="1"/>
</dbReference>
<evidence type="ECO:0000256" key="4">
    <source>
        <dbReference type="ARBA" id="ARBA00049203"/>
    </source>
</evidence>
<evidence type="ECO:0000256" key="5">
    <source>
        <dbReference type="PIRNR" id="PIRNR022950"/>
    </source>
</evidence>
<comment type="function">
    <text evidence="5">Demethylates proteins that have been reversibly carboxymethylated.</text>
</comment>
<evidence type="ECO:0000256" key="2">
    <source>
        <dbReference type="ARBA" id="ARBA00022487"/>
    </source>
</evidence>
<dbReference type="STRING" id="224129.A0A1W4W9A7"/>
<name>A0A1W4W9A7_AGRPL</name>
<evidence type="ECO:0000313" key="9">
    <source>
        <dbReference type="Proteomes" id="UP000192223"/>
    </source>
</evidence>
<dbReference type="PANTHER" id="PTHR14189:SF0">
    <property type="entry name" value="PROTEIN PHOSPHATASE METHYLESTERASE 1"/>
    <property type="match status" value="1"/>
</dbReference>
<protein>
    <recommendedName>
        <fullName evidence="5">Protein phosphatase methylesterase 1</fullName>
        <shortName evidence="5">PME-1</shortName>
        <ecNumber evidence="5">3.1.1.-</ecNumber>
    </recommendedName>
</protein>
<comment type="similarity">
    <text evidence="1 5">Belongs to the AB hydrolase superfamily.</text>
</comment>
<dbReference type="InterPro" id="IPR000073">
    <property type="entry name" value="AB_hydrolase_1"/>
</dbReference>
<evidence type="ECO:0000313" key="10">
    <source>
        <dbReference type="RefSeq" id="XP_018320634.1"/>
    </source>
</evidence>
<proteinExistence type="inferred from homology"/>
<evidence type="ECO:0000256" key="3">
    <source>
        <dbReference type="ARBA" id="ARBA00022801"/>
    </source>
</evidence>
<dbReference type="InParanoid" id="A0A1W4W9A7"/>
<dbReference type="InterPro" id="IPR016812">
    <property type="entry name" value="PPase_methylesterase_euk"/>
</dbReference>
<feature type="region of interest" description="Disordered" evidence="7">
    <location>
        <begin position="236"/>
        <end position="280"/>
    </location>
</feature>
<feature type="domain" description="AB hydrolase-1" evidence="8">
    <location>
        <begin position="58"/>
        <end position="364"/>
    </location>
</feature>
<dbReference type="InterPro" id="IPR029058">
    <property type="entry name" value="AB_hydrolase_fold"/>
</dbReference>
<comment type="catalytic activity">
    <reaction evidence="4">
        <text>[phosphatase 2A protein]-C-terminal L-leucine methyl ester + H2O = [phosphatase 2A protein]-C-terminal L-leucine + methanol + H(+)</text>
        <dbReference type="Rhea" id="RHEA:48548"/>
        <dbReference type="Rhea" id="RHEA-COMP:12134"/>
        <dbReference type="Rhea" id="RHEA-COMP:12135"/>
        <dbReference type="ChEBI" id="CHEBI:15377"/>
        <dbReference type="ChEBI" id="CHEBI:15378"/>
        <dbReference type="ChEBI" id="CHEBI:17790"/>
        <dbReference type="ChEBI" id="CHEBI:90516"/>
        <dbReference type="ChEBI" id="CHEBI:90517"/>
        <dbReference type="EC" id="3.1.1.89"/>
    </reaction>
</comment>
<dbReference type="EC" id="3.1.1.-" evidence="5"/>
<dbReference type="Pfam" id="PF12697">
    <property type="entry name" value="Abhydrolase_6"/>
    <property type="match status" value="1"/>
</dbReference>
<dbReference type="PIRSF" id="PIRSF022950">
    <property type="entry name" value="PPase_methylesterase_euk"/>
    <property type="match status" value="1"/>
</dbReference>
<evidence type="ECO:0000256" key="1">
    <source>
        <dbReference type="ARBA" id="ARBA00008645"/>
    </source>
</evidence>